<dbReference type="OMA" id="YHVNRMC"/>
<organism evidence="21 22">
    <name type="scientific">Tuber melanosporum (strain Mel28)</name>
    <name type="common">Perigord black truffle</name>
    <dbReference type="NCBI Taxonomy" id="656061"/>
    <lineage>
        <taxon>Eukaryota</taxon>
        <taxon>Fungi</taxon>
        <taxon>Dikarya</taxon>
        <taxon>Ascomycota</taxon>
        <taxon>Pezizomycotina</taxon>
        <taxon>Pezizomycetes</taxon>
        <taxon>Pezizales</taxon>
        <taxon>Tuberaceae</taxon>
        <taxon>Tuber</taxon>
    </lineage>
</organism>
<evidence type="ECO:0000256" key="10">
    <source>
        <dbReference type="ARBA" id="ARBA00022840"/>
    </source>
</evidence>
<dbReference type="InterPro" id="IPR027417">
    <property type="entry name" value="P-loop_NTPase"/>
</dbReference>
<keyword evidence="13" id="KW-0051">Antiviral defense</keyword>
<evidence type="ECO:0000256" key="4">
    <source>
        <dbReference type="ARBA" id="ARBA00022721"/>
    </source>
</evidence>
<dbReference type="CDD" id="cd00593">
    <property type="entry name" value="RIBOc"/>
    <property type="match status" value="2"/>
</dbReference>
<evidence type="ECO:0000313" key="22">
    <source>
        <dbReference type="Proteomes" id="UP000006911"/>
    </source>
</evidence>
<evidence type="ECO:0000259" key="18">
    <source>
        <dbReference type="PROSITE" id="PS51192"/>
    </source>
</evidence>
<comment type="similarity">
    <text evidence="15 16">Belongs to the helicase family. Dicer subfamily.</text>
</comment>
<dbReference type="KEGG" id="tml:GSTUM_00011356001"/>
<dbReference type="InterPro" id="IPR005034">
    <property type="entry name" value="Dicer_dimerisation"/>
</dbReference>
<reference evidence="21 22" key="1">
    <citation type="journal article" date="2010" name="Nature">
        <title>Perigord black truffle genome uncovers evolutionary origins and mechanisms of symbiosis.</title>
        <authorList>
            <person name="Martin F."/>
            <person name="Kohler A."/>
            <person name="Murat C."/>
            <person name="Balestrini R."/>
            <person name="Coutinho P.M."/>
            <person name="Jaillon O."/>
            <person name="Montanini B."/>
            <person name="Morin E."/>
            <person name="Noel B."/>
            <person name="Percudani R."/>
            <person name="Porcel B."/>
            <person name="Rubini A."/>
            <person name="Amicucci A."/>
            <person name="Amselem J."/>
            <person name="Anthouard V."/>
            <person name="Arcioni S."/>
            <person name="Artiguenave F."/>
            <person name="Aury J.M."/>
            <person name="Ballario P."/>
            <person name="Bolchi A."/>
            <person name="Brenna A."/>
            <person name="Brun A."/>
            <person name="Buee M."/>
            <person name="Cantarel B."/>
            <person name="Chevalier G."/>
            <person name="Couloux A."/>
            <person name="Da Silva C."/>
            <person name="Denoeud F."/>
            <person name="Duplessis S."/>
            <person name="Ghignone S."/>
            <person name="Hilselberger B."/>
            <person name="Iotti M."/>
            <person name="Marcais B."/>
            <person name="Mello A."/>
            <person name="Miranda M."/>
            <person name="Pacioni G."/>
            <person name="Quesneville H."/>
            <person name="Riccioni C."/>
            <person name="Ruotolo R."/>
            <person name="Splivallo R."/>
            <person name="Stocchi V."/>
            <person name="Tisserant E."/>
            <person name="Viscomi A.R."/>
            <person name="Zambonelli A."/>
            <person name="Zampieri E."/>
            <person name="Henrissat B."/>
            <person name="Lebrun M.H."/>
            <person name="Paolocci F."/>
            <person name="Bonfante P."/>
            <person name="Ottonello S."/>
            <person name="Wincker P."/>
        </authorList>
    </citation>
    <scope>NUCLEOTIDE SEQUENCE [LARGE SCALE GENOMIC DNA]</scope>
    <source>
        <strain evidence="21 22">Mel28</strain>
    </source>
</reference>
<dbReference type="Pfam" id="PF00271">
    <property type="entry name" value="Helicase_C"/>
    <property type="match status" value="1"/>
</dbReference>
<feature type="domain" description="Helicase ATP-binding" evidence="18">
    <location>
        <begin position="24"/>
        <end position="205"/>
    </location>
</feature>
<evidence type="ECO:0000256" key="15">
    <source>
        <dbReference type="ARBA" id="ARBA00035116"/>
    </source>
</evidence>
<feature type="domain" description="RNase III" evidence="17">
    <location>
        <begin position="959"/>
        <end position="1074"/>
    </location>
</feature>
<dbReference type="Proteomes" id="UP000006911">
    <property type="component" value="Unassembled WGS sequence"/>
</dbReference>
<dbReference type="Pfam" id="PF00270">
    <property type="entry name" value="DEAD"/>
    <property type="match status" value="1"/>
</dbReference>
<dbReference type="Gene3D" id="3.40.50.300">
    <property type="entry name" value="P-loop containing nucleotide triphosphate hydrolases"/>
    <property type="match status" value="2"/>
</dbReference>
<feature type="domain" description="RNase III" evidence="17">
    <location>
        <begin position="1121"/>
        <end position="1272"/>
    </location>
</feature>
<dbReference type="PROSITE" id="PS00517">
    <property type="entry name" value="RNASE_3_1"/>
    <property type="match status" value="1"/>
</dbReference>
<dbReference type="GO" id="GO:0051607">
    <property type="term" value="P:defense response to virus"/>
    <property type="evidence" value="ECO:0007669"/>
    <property type="project" value="UniProtKB-KW"/>
</dbReference>
<evidence type="ECO:0000256" key="3">
    <source>
        <dbReference type="ARBA" id="ARBA00020797"/>
    </source>
</evidence>
<dbReference type="GO" id="GO:0003723">
    <property type="term" value="F:RNA binding"/>
    <property type="evidence" value="ECO:0007669"/>
    <property type="project" value="UniProtKB-UniRule"/>
</dbReference>
<dbReference type="InParanoid" id="D5GNL7"/>
<evidence type="ECO:0000256" key="13">
    <source>
        <dbReference type="ARBA" id="ARBA00023118"/>
    </source>
</evidence>
<keyword evidence="11" id="KW-0460">Magnesium</keyword>
<keyword evidence="14" id="KW-0464">Manganese</keyword>
<dbReference type="Gene3D" id="3.30.160.380">
    <property type="entry name" value="Dicer dimerisation domain"/>
    <property type="match status" value="1"/>
</dbReference>
<dbReference type="FunFam" id="3.40.50.300:FF:000628">
    <property type="entry name" value="Endoribonuclease Dicer"/>
    <property type="match status" value="1"/>
</dbReference>
<dbReference type="GO" id="GO:0004386">
    <property type="term" value="F:helicase activity"/>
    <property type="evidence" value="ECO:0007669"/>
    <property type="project" value="UniProtKB-KW"/>
</dbReference>
<keyword evidence="8" id="KW-0378">Hydrolase</keyword>
<dbReference type="GO" id="GO:0004525">
    <property type="term" value="F:ribonuclease III activity"/>
    <property type="evidence" value="ECO:0007669"/>
    <property type="project" value="InterPro"/>
</dbReference>
<dbReference type="InterPro" id="IPR000999">
    <property type="entry name" value="RNase_III_dom"/>
</dbReference>
<name>D5GNL7_TUBMM</name>
<evidence type="ECO:0000259" key="17">
    <source>
        <dbReference type="PROSITE" id="PS50142"/>
    </source>
</evidence>
<dbReference type="GO" id="GO:0005634">
    <property type="term" value="C:nucleus"/>
    <property type="evidence" value="ECO:0007669"/>
    <property type="project" value="TreeGrafter"/>
</dbReference>
<evidence type="ECO:0000256" key="1">
    <source>
        <dbReference type="ARBA" id="ARBA00001936"/>
    </source>
</evidence>
<dbReference type="InterPro" id="IPR001650">
    <property type="entry name" value="Helicase_C-like"/>
</dbReference>
<dbReference type="eggNOG" id="KOG0701">
    <property type="taxonomic scope" value="Eukaryota"/>
</dbReference>
<dbReference type="PANTHER" id="PTHR14950">
    <property type="entry name" value="DICER-RELATED"/>
    <property type="match status" value="1"/>
</dbReference>
<dbReference type="GO" id="GO:0050688">
    <property type="term" value="P:regulation of defense response to virus"/>
    <property type="evidence" value="ECO:0007669"/>
    <property type="project" value="UniProtKB-KW"/>
</dbReference>
<dbReference type="SMART" id="SM00487">
    <property type="entry name" value="DEXDc"/>
    <property type="match status" value="1"/>
</dbReference>
<keyword evidence="6" id="KW-0677">Repeat</keyword>
<dbReference type="PANTHER" id="PTHR14950:SF62">
    <property type="entry name" value="DICER-LIKE PROTEIN 1"/>
    <property type="match status" value="1"/>
</dbReference>
<dbReference type="Pfam" id="PF03368">
    <property type="entry name" value="Dicer_dimer"/>
    <property type="match status" value="1"/>
</dbReference>
<evidence type="ECO:0000256" key="12">
    <source>
        <dbReference type="ARBA" id="ARBA00022884"/>
    </source>
</evidence>
<dbReference type="EMBL" id="FN430366">
    <property type="protein sequence ID" value="CAZ86110.1"/>
    <property type="molecule type" value="Genomic_DNA"/>
</dbReference>
<comment type="cofactor">
    <cofactor evidence="2">
        <name>Mg(2+)</name>
        <dbReference type="ChEBI" id="CHEBI:18420"/>
    </cofactor>
</comment>
<keyword evidence="7" id="KW-0547">Nucleotide-binding</keyword>
<dbReference type="SUPFAM" id="SSF52540">
    <property type="entry name" value="P-loop containing nucleoside triphosphate hydrolases"/>
    <property type="match status" value="1"/>
</dbReference>
<dbReference type="PROSITE" id="PS50142">
    <property type="entry name" value="RNASE_3_2"/>
    <property type="match status" value="2"/>
</dbReference>
<keyword evidence="5" id="KW-0479">Metal-binding</keyword>
<dbReference type="GO" id="GO:0046872">
    <property type="term" value="F:metal ion binding"/>
    <property type="evidence" value="ECO:0007669"/>
    <property type="project" value="UniProtKB-KW"/>
</dbReference>
<keyword evidence="4" id="KW-0930">Antiviral protein</keyword>
<dbReference type="InterPro" id="IPR014001">
    <property type="entry name" value="Helicase_ATP-bd"/>
</dbReference>
<dbReference type="PROSITE" id="PS51194">
    <property type="entry name" value="HELICASE_CTER"/>
    <property type="match status" value="1"/>
</dbReference>
<dbReference type="HOGENOM" id="CLU_000907_4_3_1"/>
<dbReference type="GO" id="GO:0030422">
    <property type="term" value="P:siRNA processing"/>
    <property type="evidence" value="ECO:0007669"/>
    <property type="project" value="TreeGrafter"/>
</dbReference>
<evidence type="ECO:0000256" key="8">
    <source>
        <dbReference type="ARBA" id="ARBA00022801"/>
    </source>
</evidence>
<evidence type="ECO:0000313" key="21">
    <source>
        <dbReference type="EMBL" id="CAZ86110.1"/>
    </source>
</evidence>
<accession>D5GNL7</accession>
<keyword evidence="10" id="KW-0067">ATP-binding</keyword>
<dbReference type="GO" id="GO:0005524">
    <property type="term" value="F:ATP binding"/>
    <property type="evidence" value="ECO:0007669"/>
    <property type="project" value="UniProtKB-KW"/>
</dbReference>
<keyword evidence="9" id="KW-0347">Helicase</keyword>
<evidence type="ECO:0000256" key="2">
    <source>
        <dbReference type="ARBA" id="ARBA00001946"/>
    </source>
</evidence>
<evidence type="ECO:0000259" key="19">
    <source>
        <dbReference type="PROSITE" id="PS51194"/>
    </source>
</evidence>
<dbReference type="SMART" id="SM00490">
    <property type="entry name" value="HELICc"/>
    <property type="match status" value="1"/>
</dbReference>
<dbReference type="SMART" id="SM00535">
    <property type="entry name" value="RIBOc"/>
    <property type="match status" value="2"/>
</dbReference>
<proteinExistence type="inferred from homology"/>
<dbReference type="RefSeq" id="XP_002841919.1">
    <property type="nucleotide sequence ID" value="XM_002841873.1"/>
</dbReference>
<dbReference type="InterPro" id="IPR011545">
    <property type="entry name" value="DEAD/DEAH_box_helicase_dom"/>
</dbReference>
<gene>
    <name evidence="21" type="ORF">GSTUM_00011356001</name>
</gene>
<dbReference type="PROSITE" id="PS51192">
    <property type="entry name" value="HELICASE_ATP_BIND_1"/>
    <property type="match status" value="1"/>
</dbReference>
<evidence type="ECO:0000259" key="20">
    <source>
        <dbReference type="PROSITE" id="PS51327"/>
    </source>
</evidence>
<evidence type="ECO:0000256" key="14">
    <source>
        <dbReference type="ARBA" id="ARBA00023211"/>
    </source>
</evidence>
<keyword evidence="12 16" id="KW-0694">RNA-binding</keyword>
<dbReference type="STRING" id="656061.D5GNL7"/>
<dbReference type="InterPro" id="IPR036389">
    <property type="entry name" value="RNase_III_sf"/>
</dbReference>
<dbReference type="GO" id="GO:0005737">
    <property type="term" value="C:cytoplasm"/>
    <property type="evidence" value="ECO:0007669"/>
    <property type="project" value="TreeGrafter"/>
</dbReference>
<dbReference type="Gene3D" id="1.10.1520.10">
    <property type="entry name" value="Ribonuclease III domain"/>
    <property type="match status" value="2"/>
</dbReference>
<dbReference type="CDD" id="cd18034">
    <property type="entry name" value="DEXHc_dicer"/>
    <property type="match status" value="1"/>
</dbReference>
<dbReference type="SUPFAM" id="SSF69065">
    <property type="entry name" value="RNase III domain-like"/>
    <property type="match status" value="2"/>
</dbReference>
<keyword evidence="22" id="KW-1185">Reference proteome</keyword>
<dbReference type="PROSITE" id="PS51327">
    <property type="entry name" value="DICER_DSRBF"/>
    <property type="match status" value="1"/>
</dbReference>
<evidence type="ECO:0000256" key="11">
    <source>
        <dbReference type="ARBA" id="ARBA00022842"/>
    </source>
</evidence>
<dbReference type="FunFam" id="1.10.1520.10:FF:000015">
    <property type="entry name" value="Dicer-like protein 1"/>
    <property type="match status" value="1"/>
</dbReference>
<feature type="domain" description="Helicase C-terminal" evidence="19">
    <location>
        <begin position="330"/>
        <end position="488"/>
    </location>
</feature>
<evidence type="ECO:0000256" key="7">
    <source>
        <dbReference type="ARBA" id="ARBA00022741"/>
    </source>
</evidence>
<evidence type="ECO:0000256" key="9">
    <source>
        <dbReference type="ARBA" id="ARBA00022806"/>
    </source>
</evidence>
<evidence type="ECO:0000256" key="5">
    <source>
        <dbReference type="ARBA" id="ARBA00022723"/>
    </source>
</evidence>
<comment type="cofactor">
    <cofactor evidence="1">
        <name>Mn(2+)</name>
        <dbReference type="ChEBI" id="CHEBI:29035"/>
    </cofactor>
</comment>
<dbReference type="GeneID" id="9186186"/>
<evidence type="ECO:0000256" key="16">
    <source>
        <dbReference type="PROSITE-ProRule" id="PRU00657"/>
    </source>
</evidence>
<sequence length="1402" mass="159066">MSLRSITSKNEKIICGPREYQLELFEIAKTRNTIAVLDTGSGKTLIACLLIRHIIEKELESRAAGNHPRVSFFLVHNVTLVFQQAAVLRCNIDAKIGEYCGDMGVGDWRKETWNDILKGQQVIVMTADILYSCLTHAFIKMKDINLLCFDEAHHAKKRHSFARIIQDFYLPEPENTRPKIFGMTASPVGGRSDVVQAAVDLEKLLHSRIATTSDLALLQGSISRPEEVVTAYPKLRPQIFAFAELASSELGPWCADVMWKFALSETQARKFERMTERRLDAQAEIESIARIEKELSYLQEAADIVCKYNIPPPSADSSHLSPKVLLLHAYLKEIYSVQTTDKCIIFVSRRYTATVLGELFKWLKIKYLQIGVLLGSLTGSRVPGTNFTLREQMITVSKFRQGKLNCLIATSVAEEGLDIPDCSLVIRFDLYRTMIQYVQSRGRARSSVSKYIHMLESGNRSHLEMLSDVRNSEKIMRDFCRSLPADRILDSTSPDESSVLENTEGPYHIEPGTGAKLTMNSSMLILFHYTQLLPQEDNELLQPLFTVRRVSEGFISEVTLPTLSPVQHIEGAPMPTKRAAKQSASFFTCLELRRKGELDENLMPKSSRTKRNPKMTNAHLALDIHSSNIYPRRAKPDFWKINAPPFELWFNILLLSNPTGMAPAIQPICLVTRNKLPPIPAFTVYSDKGAESELIILQLSKSLRASPDTLKKLCQFTHRLFFDLFNKTFELTLDTVPYWIAPIKGSNFTKDSLPENTLDCELLEEVSSRADILWDDNYPAEKLIGRFLIDRRQRSRRFIVLDHHPTLKSTDPYPPSYECPPGIIDIQDYSYNASNRRKWSGVKWKVPVSEPVLIAECLLHRINYLSAPDSKWVTADNRAVITPSAFSISAIPSQVIHMAMIFPSFITRIDSYLHAWEVCSLLGMEIDVGVALEAITKDSENTHEHGSAQVSLQRGMGSNYERLEFLGDCFLKLATSLSLYTAYHADDECELHVKRMVLICNRYLFTKAKEMKIPEYIQTAGFSRRTWYPKMKLLMGKGTTQHNSSKEEISHRLADKSISDVCEALIGAALIDKGLDGATQIVTAILRTPEHSQKVWADYYNCYTKPAYQLQEPSPSHIRVAEDIEELVGYKFKHPRLLISALTHPSLPFTWDRVPSYQRLEFLGDAVLDLVCVRYMFQKYPHADPQWLTEHKMAMVSNKFLGMVAVEMGFHRKLRRMGSVLDHAIREYEVDIQDAKANSNGAVDFWTSLKAPPKALPDVLEAFIGAVFVDSGFQYNIVERLVNTFILPYFVDMTVFDNFAGQHPTTYITKFMDDLNCEFWGFESQQCMTGNMTYILTAIVVHREIFSYGSGVSVKAARVEASLAAIQKLEDPEGLRLLKEICNCAEVREKRAKEKQDKGKIN</sequence>
<dbReference type="InterPro" id="IPR038248">
    <property type="entry name" value="Dicer_dimer_sf"/>
</dbReference>
<dbReference type="Pfam" id="PF00636">
    <property type="entry name" value="Ribonuclease_3"/>
    <property type="match status" value="2"/>
</dbReference>
<evidence type="ECO:0000256" key="6">
    <source>
        <dbReference type="ARBA" id="ARBA00022737"/>
    </source>
</evidence>
<protein>
    <recommendedName>
        <fullName evidence="3">Dicer-like protein 1</fullName>
    </recommendedName>
</protein>
<feature type="domain" description="Dicer dsRNA-binding fold" evidence="20">
    <location>
        <begin position="522"/>
        <end position="612"/>
    </location>
</feature>